<protein>
    <recommendedName>
        <fullName evidence="3">Pancreatic trypsin inhibitor</fullName>
    </recommendedName>
</protein>
<dbReference type="Proteomes" id="UP000821853">
    <property type="component" value="Chromosome 3"/>
</dbReference>
<organism evidence="1 2">
    <name type="scientific">Haemaphysalis longicornis</name>
    <name type="common">Bush tick</name>
    <dbReference type="NCBI Taxonomy" id="44386"/>
    <lineage>
        <taxon>Eukaryota</taxon>
        <taxon>Metazoa</taxon>
        <taxon>Ecdysozoa</taxon>
        <taxon>Arthropoda</taxon>
        <taxon>Chelicerata</taxon>
        <taxon>Arachnida</taxon>
        <taxon>Acari</taxon>
        <taxon>Parasitiformes</taxon>
        <taxon>Ixodida</taxon>
        <taxon>Ixodoidea</taxon>
        <taxon>Ixodidae</taxon>
        <taxon>Haemaphysalinae</taxon>
        <taxon>Haemaphysalis</taxon>
    </lineage>
</organism>
<comment type="caution">
    <text evidence="1">The sequence shown here is derived from an EMBL/GenBank/DDBJ whole genome shotgun (WGS) entry which is preliminary data.</text>
</comment>
<dbReference type="GO" id="GO:0004867">
    <property type="term" value="F:serine-type endopeptidase inhibitor activity"/>
    <property type="evidence" value="ECO:0007669"/>
    <property type="project" value="InterPro"/>
</dbReference>
<dbReference type="OrthoDB" id="6488258at2759"/>
<evidence type="ECO:0008006" key="3">
    <source>
        <dbReference type="Google" id="ProtNLM"/>
    </source>
</evidence>
<dbReference type="OMA" id="SATECQK"/>
<dbReference type="VEuPathDB" id="VectorBase:HLOH_044084"/>
<dbReference type="Gene3D" id="4.10.410.10">
    <property type="entry name" value="Pancreatic trypsin inhibitor Kunitz domain"/>
    <property type="match status" value="1"/>
</dbReference>
<evidence type="ECO:0000313" key="2">
    <source>
        <dbReference type="Proteomes" id="UP000821853"/>
    </source>
</evidence>
<dbReference type="AlphaFoldDB" id="A0A9J6G3K5"/>
<sequence>MTLCSPSASRGPDFFFDGRQCLTPESVPPPGCLEGANRFRSLSHCRTACQVPGARAECREPVRLVACSVAHVTRRWFYPANGSCVEWAFPQGSCVSVALHLFRSMGQCLRDCVQHDAPACHEVPVAQPCVESQARRSRTLTSSRLDGTK</sequence>
<reference evidence="1 2" key="1">
    <citation type="journal article" date="2020" name="Cell">
        <title>Large-Scale Comparative Analyses of Tick Genomes Elucidate Their Genetic Diversity and Vector Capacities.</title>
        <authorList>
            <consortium name="Tick Genome and Microbiome Consortium (TIGMIC)"/>
            <person name="Jia N."/>
            <person name="Wang J."/>
            <person name="Shi W."/>
            <person name="Du L."/>
            <person name="Sun Y."/>
            <person name="Zhan W."/>
            <person name="Jiang J.F."/>
            <person name="Wang Q."/>
            <person name="Zhang B."/>
            <person name="Ji P."/>
            <person name="Bell-Sakyi L."/>
            <person name="Cui X.M."/>
            <person name="Yuan T.T."/>
            <person name="Jiang B.G."/>
            <person name="Yang W.F."/>
            <person name="Lam T.T."/>
            <person name="Chang Q.C."/>
            <person name="Ding S.J."/>
            <person name="Wang X.J."/>
            <person name="Zhu J.G."/>
            <person name="Ruan X.D."/>
            <person name="Zhao L."/>
            <person name="Wei J.T."/>
            <person name="Ye R.Z."/>
            <person name="Que T.C."/>
            <person name="Du C.H."/>
            <person name="Zhou Y.H."/>
            <person name="Cheng J.X."/>
            <person name="Dai P.F."/>
            <person name="Guo W.B."/>
            <person name="Han X.H."/>
            <person name="Huang E.J."/>
            <person name="Li L.F."/>
            <person name="Wei W."/>
            <person name="Gao Y.C."/>
            <person name="Liu J.Z."/>
            <person name="Shao H.Z."/>
            <person name="Wang X."/>
            <person name="Wang C.C."/>
            <person name="Yang T.C."/>
            <person name="Huo Q.B."/>
            <person name="Li W."/>
            <person name="Chen H.Y."/>
            <person name="Chen S.E."/>
            <person name="Zhou L.G."/>
            <person name="Ni X.B."/>
            <person name="Tian J.H."/>
            <person name="Sheng Y."/>
            <person name="Liu T."/>
            <person name="Pan Y.S."/>
            <person name="Xia L.Y."/>
            <person name="Li J."/>
            <person name="Zhao F."/>
            <person name="Cao W.C."/>
        </authorList>
    </citation>
    <scope>NUCLEOTIDE SEQUENCE [LARGE SCALE GENOMIC DNA]</scope>
    <source>
        <strain evidence="1">HaeL-2018</strain>
    </source>
</reference>
<accession>A0A9J6G3K5</accession>
<gene>
    <name evidence="1" type="ORF">HPB48_007634</name>
</gene>
<evidence type="ECO:0000313" key="1">
    <source>
        <dbReference type="EMBL" id="KAH9369667.1"/>
    </source>
</evidence>
<name>A0A9J6G3K5_HAELO</name>
<dbReference type="EMBL" id="JABSTR010000005">
    <property type="protein sequence ID" value="KAH9369667.1"/>
    <property type="molecule type" value="Genomic_DNA"/>
</dbReference>
<dbReference type="InterPro" id="IPR036880">
    <property type="entry name" value="Kunitz_BPTI_sf"/>
</dbReference>
<keyword evidence="2" id="KW-1185">Reference proteome</keyword>
<proteinExistence type="predicted"/>